<dbReference type="Pfam" id="PF00052">
    <property type="entry name" value="Laminin_B"/>
    <property type="match status" value="1"/>
</dbReference>
<dbReference type="SUPFAM" id="SSF49899">
    <property type="entry name" value="Concanavalin A-like lectins/glucanases"/>
    <property type="match status" value="3"/>
</dbReference>
<feature type="disulfide bond" evidence="10">
    <location>
        <begin position="165"/>
        <end position="174"/>
    </location>
</feature>
<feature type="disulfide bond" evidence="10">
    <location>
        <begin position="466"/>
        <end position="475"/>
    </location>
</feature>
<dbReference type="InterPro" id="IPR013320">
    <property type="entry name" value="ConA-like_dom_sf"/>
</dbReference>
<dbReference type="Gene3D" id="2.10.25.10">
    <property type="entry name" value="Laminin"/>
    <property type="match status" value="4"/>
</dbReference>
<accession>A0A9N9MRF7</accession>
<dbReference type="PROSITE" id="PS01248">
    <property type="entry name" value="EGF_LAM_1"/>
    <property type="match status" value="4"/>
</dbReference>
<dbReference type="InterPro" id="IPR000034">
    <property type="entry name" value="Laminin_IV"/>
</dbReference>
<feature type="non-terminal residue" evidence="14">
    <location>
        <position position="1869"/>
    </location>
</feature>
<dbReference type="InterPro" id="IPR001791">
    <property type="entry name" value="Laminin_G"/>
</dbReference>
<keyword evidence="3" id="KW-0272">Extracellular matrix</keyword>
<name>A0A9N9MRF7_9CUCU</name>
<dbReference type="Proteomes" id="UP001152799">
    <property type="component" value="Chromosome 4"/>
</dbReference>
<evidence type="ECO:0000313" key="14">
    <source>
        <dbReference type="EMBL" id="CAG9768431.1"/>
    </source>
</evidence>
<feature type="disulfide bond" evidence="10">
    <location>
        <begin position="517"/>
        <end position="526"/>
    </location>
</feature>
<keyword evidence="9 10" id="KW-0424">Laminin EGF-like domain</keyword>
<feature type="domain" description="Laminin G" evidence="12">
    <location>
        <begin position="1695"/>
        <end position="1869"/>
    </location>
</feature>
<dbReference type="SUPFAM" id="SSF57196">
    <property type="entry name" value="EGF/Laminin"/>
    <property type="match status" value="4"/>
</dbReference>
<evidence type="ECO:0000256" key="9">
    <source>
        <dbReference type="ARBA" id="ARBA00023292"/>
    </source>
</evidence>
<dbReference type="PANTHER" id="PTHR10574:SF444">
    <property type="entry name" value="BASEMENT MEMBRANE-SPECIFIC HEPARAN SULFATE PROTEOGLYCAN CORE PROTEIN"/>
    <property type="match status" value="1"/>
</dbReference>
<dbReference type="SMART" id="SM00181">
    <property type="entry name" value="EGF"/>
    <property type="match status" value="6"/>
</dbReference>
<dbReference type="GO" id="GO:0048731">
    <property type="term" value="P:system development"/>
    <property type="evidence" value="ECO:0007669"/>
    <property type="project" value="UniProtKB-ARBA"/>
</dbReference>
<feature type="domain" description="Laminin EGF-like" evidence="13">
    <location>
        <begin position="144"/>
        <end position="189"/>
    </location>
</feature>
<feature type="disulfide bond" evidence="10">
    <location>
        <begin position="52"/>
        <end position="69"/>
    </location>
</feature>
<dbReference type="GO" id="GO:0005604">
    <property type="term" value="C:basement membrane"/>
    <property type="evidence" value="ECO:0007669"/>
    <property type="project" value="UniProtKB-SubCell"/>
</dbReference>
<feature type="coiled-coil region" evidence="11">
    <location>
        <begin position="657"/>
        <end position="719"/>
    </location>
</feature>
<comment type="subcellular location">
    <subcellularLocation>
        <location evidence="1">Secreted</location>
        <location evidence="1">Extracellular space</location>
        <location evidence="1">Extracellular matrix</location>
        <location evidence="1">Basement membrane</location>
    </subcellularLocation>
</comment>
<evidence type="ECO:0000256" key="6">
    <source>
        <dbReference type="ARBA" id="ARBA00022869"/>
    </source>
</evidence>
<evidence type="ECO:0000256" key="10">
    <source>
        <dbReference type="PROSITE-ProRule" id="PRU00460"/>
    </source>
</evidence>
<feature type="disulfide bond" evidence="10">
    <location>
        <begin position="71"/>
        <end position="80"/>
    </location>
</feature>
<dbReference type="FunFam" id="2.10.25.10:FF:000188">
    <property type="entry name" value="Laminin subunit gamma 2"/>
    <property type="match status" value="1"/>
</dbReference>
<feature type="non-terminal residue" evidence="14">
    <location>
        <position position="1"/>
    </location>
</feature>
<comment type="caution">
    <text evidence="10">Lacks conserved residue(s) required for the propagation of feature annotation.</text>
</comment>
<dbReference type="CDD" id="cd00110">
    <property type="entry name" value="LamG"/>
    <property type="match status" value="2"/>
</dbReference>
<dbReference type="Pfam" id="PF00053">
    <property type="entry name" value="EGF_laminin"/>
    <property type="match status" value="6"/>
</dbReference>
<keyword evidence="5" id="KW-0677">Repeat</keyword>
<feature type="domain" description="Laminin EGF-like" evidence="13">
    <location>
        <begin position="2"/>
        <end position="49"/>
    </location>
</feature>
<evidence type="ECO:0000313" key="15">
    <source>
        <dbReference type="Proteomes" id="UP001152799"/>
    </source>
</evidence>
<dbReference type="Pfam" id="PF02210">
    <property type="entry name" value="Laminin_G_2"/>
    <property type="match status" value="2"/>
</dbReference>
<evidence type="ECO:0000256" key="8">
    <source>
        <dbReference type="ARBA" id="ARBA00023180"/>
    </source>
</evidence>
<feature type="domain" description="Laminin EGF-like" evidence="13">
    <location>
        <begin position="50"/>
        <end position="97"/>
    </location>
</feature>
<keyword evidence="4" id="KW-0732">Signal</keyword>
<evidence type="ECO:0000256" key="2">
    <source>
        <dbReference type="ARBA" id="ARBA00022525"/>
    </source>
</evidence>
<dbReference type="Gene3D" id="2.170.300.10">
    <property type="entry name" value="Tie2 ligand-binding domain superfamily"/>
    <property type="match status" value="2"/>
</dbReference>
<dbReference type="CDD" id="cd00055">
    <property type="entry name" value="EGF_Lam"/>
    <property type="match status" value="6"/>
</dbReference>
<feature type="disulfide bond" evidence="10">
    <location>
        <begin position="564"/>
        <end position="573"/>
    </location>
</feature>
<dbReference type="InterPro" id="IPR050440">
    <property type="entry name" value="Laminin/Netrin_ECM"/>
</dbReference>
<dbReference type="Pfam" id="PF24973">
    <property type="entry name" value="EGF_LMN_ATRN"/>
    <property type="match status" value="1"/>
</dbReference>
<dbReference type="InterPro" id="IPR002049">
    <property type="entry name" value="LE_dom"/>
</dbReference>
<feature type="disulfide bond" evidence="10">
    <location>
        <begin position="544"/>
        <end position="556"/>
    </location>
</feature>
<proteinExistence type="predicted"/>
<feature type="disulfide bond" evidence="10">
    <location>
        <begin position="146"/>
        <end position="163"/>
    </location>
</feature>
<feature type="domain" description="Laminin EGF-like" evidence="13">
    <location>
        <begin position="190"/>
        <end position="246"/>
    </location>
</feature>
<protein>
    <recommendedName>
        <fullName evidence="16">Laminin subunit alpha-1</fullName>
    </recommendedName>
</protein>
<evidence type="ECO:0000259" key="12">
    <source>
        <dbReference type="PROSITE" id="PS50025"/>
    </source>
</evidence>
<dbReference type="EMBL" id="OU892280">
    <property type="protein sequence ID" value="CAG9768431.1"/>
    <property type="molecule type" value="Genomic_DNA"/>
</dbReference>
<evidence type="ECO:0008006" key="16">
    <source>
        <dbReference type="Google" id="ProtNLM"/>
    </source>
</evidence>
<dbReference type="InterPro" id="IPR056863">
    <property type="entry name" value="LMN_ATRN_NET-like_EGF"/>
</dbReference>
<organism evidence="14 15">
    <name type="scientific">Ceutorhynchus assimilis</name>
    <name type="common">cabbage seed weevil</name>
    <dbReference type="NCBI Taxonomy" id="467358"/>
    <lineage>
        <taxon>Eukaryota</taxon>
        <taxon>Metazoa</taxon>
        <taxon>Ecdysozoa</taxon>
        <taxon>Arthropoda</taxon>
        <taxon>Hexapoda</taxon>
        <taxon>Insecta</taxon>
        <taxon>Pterygota</taxon>
        <taxon>Neoptera</taxon>
        <taxon>Endopterygota</taxon>
        <taxon>Coleoptera</taxon>
        <taxon>Polyphaga</taxon>
        <taxon>Cucujiformia</taxon>
        <taxon>Curculionidae</taxon>
        <taxon>Ceutorhynchinae</taxon>
        <taxon>Ceutorhynchus</taxon>
    </lineage>
</organism>
<dbReference type="PROSITE" id="PS50025">
    <property type="entry name" value="LAM_G_DOMAIN"/>
    <property type="match status" value="2"/>
</dbReference>
<dbReference type="PANTHER" id="PTHR10574">
    <property type="entry name" value="NETRIN/LAMININ-RELATED"/>
    <property type="match status" value="1"/>
</dbReference>
<dbReference type="SMART" id="SM00282">
    <property type="entry name" value="LamG"/>
    <property type="match status" value="2"/>
</dbReference>
<reference evidence="14" key="1">
    <citation type="submission" date="2022-01" db="EMBL/GenBank/DDBJ databases">
        <authorList>
            <person name="King R."/>
        </authorList>
    </citation>
    <scope>NUCLEOTIDE SEQUENCE</scope>
</reference>
<feature type="disulfide bond" evidence="10">
    <location>
        <begin position="4"/>
        <end position="21"/>
    </location>
</feature>
<dbReference type="InterPro" id="IPR000742">
    <property type="entry name" value="EGF"/>
</dbReference>
<gene>
    <name evidence="14" type="ORF">CEUTPL_LOCUS8969</name>
</gene>
<evidence type="ECO:0000256" key="1">
    <source>
        <dbReference type="ARBA" id="ARBA00004302"/>
    </source>
</evidence>
<feature type="domain" description="Laminin EGF-like" evidence="13">
    <location>
        <begin position="544"/>
        <end position="590"/>
    </location>
</feature>
<feature type="disulfide bond" evidence="10">
    <location>
        <begin position="50"/>
        <end position="62"/>
    </location>
</feature>
<dbReference type="OrthoDB" id="8545473at2759"/>
<dbReference type="FunFam" id="2.10.25.10:FF:000074">
    <property type="entry name" value="Laminin subunit alpha"/>
    <property type="match status" value="1"/>
</dbReference>
<dbReference type="SMART" id="SM00180">
    <property type="entry name" value="EGF_Lam"/>
    <property type="match status" value="8"/>
</dbReference>
<feature type="disulfide bond" evidence="10">
    <location>
        <begin position="23"/>
        <end position="32"/>
    </location>
</feature>
<dbReference type="GO" id="GO:0009888">
    <property type="term" value="P:tissue development"/>
    <property type="evidence" value="ECO:0007669"/>
    <property type="project" value="TreeGrafter"/>
</dbReference>
<evidence type="ECO:0000256" key="11">
    <source>
        <dbReference type="SAM" id="Coils"/>
    </source>
</evidence>
<dbReference type="PROSITE" id="PS50027">
    <property type="entry name" value="EGF_LAM_2"/>
    <property type="match status" value="7"/>
</dbReference>
<feature type="domain" description="Laminin EGF-like" evidence="13">
    <location>
        <begin position="447"/>
        <end position="492"/>
    </location>
</feature>
<keyword evidence="8" id="KW-0325">Glycoprotein</keyword>
<evidence type="ECO:0000256" key="7">
    <source>
        <dbReference type="ARBA" id="ARBA00023157"/>
    </source>
</evidence>
<feature type="coiled-coil region" evidence="11">
    <location>
        <begin position="781"/>
        <end position="857"/>
    </location>
</feature>
<keyword evidence="2" id="KW-0964">Secreted</keyword>
<feature type="disulfide bond" evidence="10">
    <location>
        <begin position="217"/>
        <end position="226"/>
    </location>
</feature>
<evidence type="ECO:0000256" key="4">
    <source>
        <dbReference type="ARBA" id="ARBA00022729"/>
    </source>
</evidence>
<keyword evidence="11" id="KW-0175">Coiled coil</keyword>
<feature type="domain" description="Laminin EGF-like" evidence="13">
    <location>
        <begin position="493"/>
        <end position="543"/>
    </location>
</feature>
<sequence length="1869" mass="211725">ACNCDPNGSKYSSCDPANGNCICKAHYEGRSCDVCKPGYWKTLKKDCIKCHCNEIGSIDSICNQETGQCNCRPGVTAQNCDQCLPDYYGTVETGCIQCEPCYRKGHVCGKGGKCLCPPLSIGKECERCALNSWGYEPLIGCKACNCSQSGSNSLQCDKISGNCSCKLGYEDTRCDRCAFGYYGYPNCRKCLCHSIGTLESECQNGDCQCNENGSCNCKENVKGSKCNICKNGTFGLSKENLKGCKQCFCFGRSNQCVDTKYNWDKIRYEKLDNTIENNEPISSDTISLPKQFMGDLTTSYDGYLSVNGSGGRFSVFLTGNGVSLKSDISSNELRLNEKHWRVTSGNILPSCQISLTRECLLLALQKITSIVIQGQDMEIFEVLLDSAKPYIPYNRTSHSIEKCDCTPEFTGLSCQDPNNGYYRYFPTEYEVTQTPWIDNVIGIAKPCDCNGRSRDCDPDTGYCQNCSNNTAGFHCELCDTGFYQDFTGNCQPCLCPSEQENNAESCVAKKHGFICHCKTGYTGTKCELCQDSFYRDSTNKCVPCSCNFYGSYSSVCDIHGMCNCKPGFHGDKCSQCKNPREFIKEGSCTACDECTQILFQDIDRLTKSLEDVQDLFKDGLSPPWKVLDGLRTKFKMLHNNFTYTFDGANKLLKKGNIDEMENSIFNMVNKVEEFEKDIDGGFNEIIKQQKEIDIFRDELKRLHEDINDLIDRLRNFGKKHVDIEAAVGQANSLLKEIRENIQRKVLEMENYSNPIFDYCKKISKEVYSYFDEPLELPFDDLDKINEKLEEIDLITREIEDKVAVAEFQNDQNRINTKTLSLNIKNLDNTTNTIKNNIKETTDKIKLINQKLKEFKETVESMENFDFSDSQDLEEKLYQFEEDSPDLEDLVRRACEHVTRLQKSVNDRIGALNFTEDETRKIKTSRAYNDILDGIAVAKNTAADTKGILEDALNIMYPSDSDRLIDKANLAHSQSDRLKYRITNMKNISNYFNLKKRDVEDFKEGLIDSGRFNNDLNRQLLNLEGQIISKGYLVDKLRKAIEDSSKVIDQMRQLEKDISELNITVRYDLFNEKDVYLIARNEADNEIRKARDSVNEAIKKVTQLLENNMQIDDNGIKYGQIKLNNVTSKIGELQNKILYARQAAESVNVAMGLSNCSMLYSVPQTEVFRSLAITFKCANCQLFKWDNGGMTISIRNGSAILNFTSEDQEENIITVLREGGLKIEKTLFVERTGSLLQMKFDNDTIWQKKGIGSRVLVVDPSDRFQVGDGFPTQNNAYIYKFAINDKNVGLWKFAQTFGKCKGQARVNSKELDGARPFYSGNGYTKYGLGPLTPARFAMRFYFSTFDENSLIYLAQETDNPSAFIALTLEDGRIRLDVCHNNGKTVVLKTLDKFNDGRTYFAEIAMEYARKIQYYTLDTDKNKQSTREQLDNKAVFRIKKAKHFLGGIAPSLDRNLLNIKTTSFLGFLSHQAQLSNELIASGVTPKTGELELDKAWFNGNGSLQVSMPLSRMKTGQKLDAISFILRPLNANAAVLDIHGFGTLTLSNRLLQINLINGEHYLADKRMALNINDYNVVSLTFKTDLISLSVNEEDEIIYRKQTGSIFKENLVDIVIGSIDGFDSFYGGISDISLNNEKLLFNFNTVKEFSNVEIGRENPLVRPSITLKSYNPIFINMTNTMQNTQGCSTTANYITDPTAVNFGDQPDSFIKIQTSFWKKDFKFEFDFRTLYPNGMLFISVGSSSIPPYTYLEIKDGKLTYHVKNKRKIPKKWPLMFTKKVNDGQWHSIRIVKKNGKKLIMSLDNETKKPVRLPKIGLKEEIYFGSVPKDYVTSKELNDRLQPFRGCINNLQINEDSKLLGKNTNDVSYSNIRQ</sequence>
<feature type="domain" description="Laminin G" evidence="12">
    <location>
        <begin position="1312"/>
        <end position="1495"/>
    </location>
</feature>
<dbReference type="PRINTS" id="PR00011">
    <property type="entry name" value="EGFLAMININ"/>
</dbReference>
<dbReference type="Gene3D" id="2.60.120.200">
    <property type="match status" value="3"/>
</dbReference>
<dbReference type="FunFam" id="2.10.25.10:FF:000082">
    <property type="entry name" value="Laminin subunit alpha 1"/>
    <property type="match status" value="1"/>
</dbReference>
<evidence type="ECO:0000256" key="3">
    <source>
        <dbReference type="ARBA" id="ARBA00022530"/>
    </source>
</evidence>
<keyword evidence="15" id="KW-1185">Reference proteome</keyword>
<evidence type="ECO:0000259" key="13">
    <source>
        <dbReference type="PROSITE" id="PS50027"/>
    </source>
</evidence>
<feature type="disulfide bond" evidence="10">
    <location>
        <begin position="2"/>
        <end position="14"/>
    </location>
</feature>
<feature type="coiled-coil region" evidence="11">
    <location>
        <begin position="1033"/>
        <end position="1106"/>
    </location>
</feature>
<feature type="disulfide bond" evidence="10">
    <location>
        <begin position="144"/>
        <end position="156"/>
    </location>
</feature>
<keyword evidence="6" id="KW-0084">Basement membrane</keyword>
<keyword evidence="7 10" id="KW-1015">Disulfide bond</keyword>
<dbReference type="FunFam" id="2.10.25.10:FF:000209">
    <property type="entry name" value="Laminin subunit alpha 5"/>
    <property type="match status" value="1"/>
</dbReference>
<dbReference type="GO" id="GO:0009887">
    <property type="term" value="P:animal organ morphogenesis"/>
    <property type="evidence" value="ECO:0007669"/>
    <property type="project" value="TreeGrafter"/>
</dbReference>
<evidence type="ECO:0000256" key="5">
    <source>
        <dbReference type="ARBA" id="ARBA00022737"/>
    </source>
</evidence>